<dbReference type="CDD" id="cd02883">
    <property type="entry name" value="NUDIX_Hydrolase"/>
    <property type="match status" value="1"/>
</dbReference>
<dbReference type="HOGENOM" id="CLU_1501861_0_0_11"/>
<dbReference type="PROSITE" id="PS51462">
    <property type="entry name" value="NUDIX"/>
    <property type="match status" value="1"/>
</dbReference>
<dbReference type="SUPFAM" id="SSF55811">
    <property type="entry name" value="Nudix"/>
    <property type="match status" value="1"/>
</dbReference>
<dbReference type="Proteomes" id="UP000000844">
    <property type="component" value="Chromosome"/>
</dbReference>
<dbReference type="PRINTS" id="PR00502">
    <property type="entry name" value="NUDIXFAMILY"/>
</dbReference>
<keyword evidence="6" id="KW-1185">Reference proteome</keyword>
<dbReference type="STRING" id="446470.Snas_4123"/>
<proteinExistence type="inferred from homology"/>
<dbReference type="eggNOG" id="COG1051">
    <property type="taxonomic scope" value="Bacteria"/>
</dbReference>
<dbReference type="OrthoDB" id="9804442at2"/>
<evidence type="ECO:0000256" key="3">
    <source>
        <dbReference type="RuleBase" id="RU003476"/>
    </source>
</evidence>
<evidence type="ECO:0000313" key="6">
    <source>
        <dbReference type="Proteomes" id="UP000000844"/>
    </source>
</evidence>
<organism evidence="5 6">
    <name type="scientific">Stackebrandtia nassauensis (strain DSM 44728 / CIP 108903 / NRRL B-16338 / NBRC 102104 / LLR-40K-21)</name>
    <dbReference type="NCBI Taxonomy" id="446470"/>
    <lineage>
        <taxon>Bacteria</taxon>
        <taxon>Bacillati</taxon>
        <taxon>Actinomycetota</taxon>
        <taxon>Actinomycetes</taxon>
        <taxon>Glycomycetales</taxon>
        <taxon>Glycomycetaceae</taxon>
        <taxon>Stackebrandtia</taxon>
    </lineage>
</organism>
<sequence length="181" mass="20056">MPQPPQSSRKPASRWRASAYKVFYALPKVVRRRLVRIVAPTYTVGAVMMVYSPDRSQILLLRQPPGFGWGLPAGLLDRGERPEQAAIRELREETGIDLGLEAISPAAPSAVIHTRGRWVDTVFVTEVEPDSVELVIDGAEVWEAKWWPVTAMPPITVAASRLLAHYGLGPYADYPEAARVD</sequence>
<dbReference type="PANTHER" id="PTHR43736:SF1">
    <property type="entry name" value="DIHYDRONEOPTERIN TRIPHOSPHATE DIPHOSPHATASE"/>
    <property type="match status" value="1"/>
</dbReference>
<dbReference type="InterPro" id="IPR020476">
    <property type="entry name" value="Nudix_hydrolase"/>
</dbReference>
<accession>D3Q124</accession>
<dbReference type="PROSITE" id="PS00893">
    <property type="entry name" value="NUDIX_BOX"/>
    <property type="match status" value="1"/>
</dbReference>
<dbReference type="Gene3D" id="3.90.79.10">
    <property type="entry name" value="Nucleoside Triphosphate Pyrophosphohydrolase"/>
    <property type="match status" value="1"/>
</dbReference>
<dbReference type="EMBL" id="CP001778">
    <property type="protein sequence ID" value="ADD43774.1"/>
    <property type="molecule type" value="Genomic_DNA"/>
</dbReference>
<reference evidence="5 6" key="1">
    <citation type="journal article" date="2009" name="Stand. Genomic Sci.">
        <title>Complete genome sequence of Stackebrandtia nassauensis type strain (LLR-40K-21).</title>
        <authorList>
            <person name="Munk C."/>
            <person name="Lapidus A."/>
            <person name="Copeland A."/>
            <person name="Jando M."/>
            <person name="Mayilraj S."/>
            <person name="Glavina Del Rio T."/>
            <person name="Nolan M."/>
            <person name="Chen F."/>
            <person name="Lucas S."/>
            <person name="Tice H."/>
            <person name="Cheng J.F."/>
            <person name="Han C."/>
            <person name="Detter J.C."/>
            <person name="Bruce D."/>
            <person name="Goodwin L."/>
            <person name="Chain P."/>
            <person name="Pitluck S."/>
            <person name="Goker M."/>
            <person name="Ovchinikova G."/>
            <person name="Pati A."/>
            <person name="Ivanova N."/>
            <person name="Mavromatis K."/>
            <person name="Chen A."/>
            <person name="Palaniappan K."/>
            <person name="Land M."/>
            <person name="Hauser L."/>
            <person name="Chang Y.J."/>
            <person name="Jeffries C.D."/>
            <person name="Bristow J."/>
            <person name="Eisen J.A."/>
            <person name="Markowitz V."/>
            <person name="Hugenholtz P."/>
            <person name="Kyrpides N.C."/>
            <person name="Klenk H.P."/>
        </authorList>
    </citation>
    <scope>NUCLEOTIDE SEQUENCE [LARGE SCALE GENOMIC DNA]</scope>
    <source>
        <strain evidence="6">DSM 44728 / CIP 108903 / NRRL B-16338 / NBRC 102104 / LLR-40K-21</strain>
    </source>
</reference>
<dbReference type="KEGG" id="sna:Snas_4123"/>
<protein>
    <submittedName>
        <fullName evidence="5">NUDIX hydrolase</fullName>
    </submittedName>
</protein>
<dbReference type="Pfam" id="PF00293">
    <property type="entry name" value="NUDIX"/>
    <property type="match status" value="1"/>
</dbReference>
<evidence type="ECO:0000256" key="1">
    <source>
        <dbReference type="ARBA" id="ARBA00005582"/>
    </source>
</evidence>
<dbReference type="AlphaFoldDB" id="D3Q124"/>
<gene>
    <name evidence="5" type="ordered locus">Snas_4123</name>
</gene>
<comment type="similarity">
    <text evidence="1 3">Belongs to the Nudix hydrolase family.</text>
</comment>
<dbReference type="InterPro" id="IPR015797">
    <property type="entry name" value="NUDIX_hydrolase-like_dom_sf"/>
</dbReference>
<dbReference type="GO" id="GO:0016787">
    <property type="term" value="F:hydrolase activity"/>
    <property type="evidence" value="ECO:0007669"/>
    <property type="project" value="UniProtKB-KW"/>
</dbReference>
<dbReference type="InterPro" id="IPR020084">
    <property type="entry name" value="NUDIX_hydrolase_CS"/>
</dbReference>
<dbReference type="RefSeq" id="WP_013019345.1">
    <property type="nucleotide sequence ID" value="NC_013947.1"/>
</dbReference>
<evidence type="ECO:0000256" key="2">
    <source>
        <dbReference type="ARBA" id="ARBA00022801"/>
    </source>
</evidence>
<dbReference type="PANTHER" id="PTHR43736">
    <property type="entry name" value="ADP-RIBOSE PYROPHOSPHATASE"/>
    <property type="match status" value="1"/>
</dbReference>
<dbReference type="InterPro" id="IPR000086">
    <property type="entry name" value="NUDIX_hydrolase_dom"/>
</dbReference>
<evidence type="ECO:0000259" key="4">
    <source>
        <dbReference type="PROSITE" id="PS51462"/>
    </source>
</evidence>
<keyword evidence="2 3" id="KW-0378">Hydrolase</keyword>
<evidence type="ECO:0000313" key="5">
    <source>
        <dbReference type="EMBL" id="ADD43774.1"/>
    </source>
</evidence>
<feature type="domain" description="Nudix hydrolase" evidence="4">
    <location>
        <begin position="41"/>
        <end position="169"/>
    </location>
</feature>
<name>D3Q124_STANL</name>